<dbReference type="EMBL" id="JANPWB010000008">
    <property type="protein sequence ID" value="KAJ1164263.1"/>
    <property type="molecule type" value="Genomic_DNA"/>
</dbReference>
<reference evidence="2" key="1">
    <citation type="journal article" date="2022" name="bioRxiv">
        <title>Sequencing and chromosome-scale assembly of the giantPleurodeles waltlgenome.</title>
        <authorList>
            <person name="Brown T."/>
            <person name="Elewa A."/>
            <person name="Iarovenko S."/>
            <person name="Subramanian E."/>
            <person name="Araus A.J."/>
            <person name="Petzold A."/>
            <person name="Susuki M."/>
            <person name="Suzuki K.-i.T."/>
            <person name="Hayashi T."/>
            <person name="Toyoda A."/>
            <person name="Oliveira C."/>
            <person name="Osipova E."/>
            <person name="Leigh N.D."/>
            <person name="Simon A."/>
            <person name="Yun M.H."/>
        </authorList>
    </citation>
    <scope>NUCLEOTIDE SEQUENCE</scope>
    <source>
        <strain evidence="2">20211129_DDA</strain>
        <tissue evidence="2">Liver</tissue>
    </source>
</reference>
<dbReference type="AlphaFoldDB" id="A0AAV7SJJ9"/>
<gene>
    <name evidence="2" type="ORF">NDU88_004708</name>
</gene>
<evidence type="ECO:0000313" key="3">
    <source>
        <dbReference type="Proteomes" id="UP001066276"/>
    </source>
</evidence>
<proteinExistence type="predicted"/>
<protein>
    <submittedName>
        <fullName evidence="2">Uncharacterized protein</fullName>
    </submittedName>
</protein>
<comment type="caution">
    <text evidence="2">The sequence shown here is derived from an EMBL/GenBank/DDBJ whole genome shotgun (WGS) entry which is preliminary data.</text>
</comment>
<feature type="region of interest" description="Disordered" evidence="1">
    <location>
        <begin position="1"/>
        <end position="46"/>
    </location>
</feature>
<accession>A0AAV7SJJ9</accession>
<evidence type="ECO:0000313" key="2">
    <source>
        <dbReference type="EMBL" id="KAJ1164263.1"/>
    </source>
</evidence>
<evidence type="ECO:0000256" key="1">
    <source>
        <dbReference type="SAM" id="MobiDB-lite"/>
    </source>
</evidence>
<name>A0AAV7SJJ9_PLEWA</name>
<feature type="compositionally biased region" description="Basic and acidic residues" evidence="1">
    <location>
        <begin position="16"/>
        <end position="31"/>
    </location>
</feature>
<sequence length="73" mass="8949">MNRSWRREQKRRRYKMQQERDGENQWEETRSKGVRPLNLQHQEPTYRPRRPATFLKESAYHRDGLTYVSTLGG</sequence>
<dbReference type="Proteomes" id="UP001066276">
    <property type="component" value="Chromosome 4_2"/>
</dbReference>
<organism evidence="2 3">
    <name type="scientific">Pleurodeles waltl</name>
    <name type="common">Iberian ribbed newt</name>
    <dbReference type="NCBI Taxonomy" id="8319"/>
    <lineage>
        <taxon>Eukaryota</taxon>
        <taxon>Metazoa</taxon>
        <taxon>Chordata</taxon>
        <taxon>Craniata</taxon>
        <taxon>Vertebrata</taxon>
        <taxon>Euteleostomi</taxon>
        <taxon>Amphibia</taxon>
        <taxon>Batrachia</taxon>
        <taxon>Caudata</taxon>
        <taxon>Salamandroidea</taxon>
        <taxon>Salamandridae</taxon>
        <taxon>Pleurodelinae</taxon>
        <taxon>Pleurodeles</taxon>
    </lineage>
</organism>
<keyword evidence="3" id="KW-1185">Reference proteome</keyword>